<dbReference type="AlphaFoldDB" id="A0A2S6IEI0"/>
<organism evidence="2 3">
    <name type="scientific">Kineococcus xinjiangensis</name>
    <dbReference type="NCBI Taxonomy" id="512762"/>
    <lineage>
        <taxon>Bacteria</taxon>
        <taxon>Bacillati</taxon>
        <taxon>Actinomycetota</taxon>
        <taxon>Actinomycetes</taxon>
        <taxon>Kineosporiales</taxon>
        <taxon>Kineosporiaceae</taxon>
        <taxon>Kineococcus</taxon>
    </lineage>
</organism>
<proteinExistence type="predicted"/>
<dbReference type="Proteomes" id="UP000239485">
    <property type="component" value="Unassembled WGS sequence"/>
</dbReference>
<sequence>MSAADDPRFPPAGALFTVSYGDEVFFFAEGGWARFGRDDEQCQITVWEELRGISLSRVAGELWCAEGEMWVRNVSGSHELTVTAPTGAPQTLPPREEGTRGRACSVPGPEAVVAAPSTGSWHIGVRTLAAAAGGGAGSSGFEGVAPGEGSTTSVEPPPQDLAAVAAALCAPVVLDGGAPASYDEVAATLDISRRHARRKVEQLCDHYRAQVPDLLTSYAREGQASYVPVALLLVDRGRIGRDDVRDLGAAADAWGAVEGGGR</sequence>
<accession>A0A2S6IEI0</accession>
<feature type="region of interest" description="Disordered" evidence="1">
    <location>
        <begin position="81"/>
        <end position="104"/>
    </location>
</feature>
<dbReference type="RefSeq" id="WP_158257289.1">
    <property type="nucleotide sequence ID" value="NZ_PTJD01000013.1"/>
</dbReference>
<name>A0A2S6IEI0_9ACTN</name>
<protein>
    <submittedName>
        <fullName evidence="2">Uncharacterized protein</fullName>
    </submittedName>
</protein>
<dbReference type="EMBL" id="PTJD01000013">
    <property type="protein sequence ID" value="PPK92622.1"/>
    <property type="molecule type" value="Genomic_DNA"/>
</dbReference>
<keyword evidence="3" id="KW-1185">Reference proteome</keyword>
<dbReference type="OrthoDB" id="5178230at2"/>
<evidence type="ECO:0000313" key="3">
    <source>
        <dbReference type="Proteomes" id="UP000239485"/>
    </source>
</evidence>
<evidence type="ECO:0000313" key="2">
    <source>
        <dbReference type="EMBL" id="PPK92622.1"/>
    </source>
</evidence>
<gene>
    <name evidence="2" type="ORF">CLV92_11351</name>
</gene>
<evidence type="ECO:0000256" key="1">
    <source>
        <dbReference type="SAM" id="MobiDB-lite"/>
    </source>
</evidence>
<reference evidence="2 3" key="1">
    <citation type="submission" date="2018-02" db="EMBL/GenBank/DDBJ databases">
        <title>Genomic Encyclopedia of Archaeal and Bacterial Type Strains, Phase II (KMG-II): from individual species to whole genera.</title>
        <authorList>
            <person name="Goeker M."/>
        </authorList>
    </citation>
    <scope>NUCLEOTIDE SEQUENCE [LARGE SCALE GENOMIC DNA]</scope>
    <source>
        <strain evidence="2 3">DSM 22857</strain>
    </source>
</reference>
<comment type="caution">
    <text evidence="2">The sequence shown here is derived from an EMBL/GenBank/DDBJ whole genome shotgun (WGS) entry which is preliminary data.</text>
</comment>